<sequence length="30" mass="3268">MKILIAIIAVAGLLTALAALYVSLKNRRDR</sequence>
<evidence type="ECO:0000313" key="2">
    <source>
        <dbReference type="Proteomes" id="UP000017973"/>
    </source>
</evidence>
<dbReference type="HOGENOM" id="CLU_3402454_0_0_9"/>
<protein>
    <submittedName>
        <fullName evidence="1">Uncharacterized protein</fullName>
    </submittedName>
</protein>
<name>V6MEZ1_9BACL</name>
<evidence type="ECO:0000313" key="1">
    <source>
        <dbReference type="EMBL" id="EST53963.1"/>
    </source>
</evidence>
<accession>V6MEZ1</accession>
<comment type="caution">
    <text evidence="1">The sequence shown here is derived from an EMBL/GenBank/DDBJ whole genome shotgun (WGS) entry which is preliminary data.</text>
</comment>
<gene>
    <name evidence="1" type="ORF">T458_22290</name>
</gene>
<proteinExistence type="predicted"/>
<dbReference type="Proteomes" id="UP000017973">
    <property type="component" value="Unassembled WGS sequence"/>
</dbReference>
<dbReference type="STRING" id="1408254.T458_22290"/>
<reference evidence="1 2" key="1">
    <citation type="journal article" date="2014" name="Genome Announc.">
        <title>Draft Genome Sequence of Brevibacillus panacihumi Strain W25, a Halotolerant Hydrocarbon-Degrading Bacterium.</title>
        <authorList>
            <person name="Wang X."/>
            <person name="Jin D."/>
            <person name="Zhou L."/>
            <person name="Wu L."/>
            <person name="An W."/>
            <person name="Chen Y."/>
            <person name="Zhao L."/>
        </authorList>
    </citation>
    <scope>NUCLEOTIDE SEQUENCE [LARGE SCALE GENOMIC DNA]</scope>
    <source>
        <strain evidence="1 2">W25</strain>
    </source>
</reference>
<organism evidence="1 2">
    <name type="scientific">Brevibacillus panacihumi W25</name>
    <dbReference type="NCBI Taxonomy" id="1408254"/>
    <lineage>
        <taxon>Bacteria</taxon>
        <taxon>Bacillati</taxon>
        <taxon>Bacillota</taxon>
        <taxon>Bacilli</taxon>
        <taxon>Bacillales</taxon>
        <taxon>Paenibacillaceae</taxon>
        <taxon>Brevibacillus</taxon>
    </lineage>
</organism>
<dbReference type="AlphaFoldDB" id="V6MEZ1"/>
<dbReference type="EMBL" id="AYJU01000017">
    <property type="protein sequence ID" value="EST53963.1"/>
    <property type="molecule type" value="Genomic_DNA"/>
</dbReference>
<keyword evidence="2" id="KW-1185">Reference proteome</keyword>